<keyword evidence="7" id="KW-1185">Reference proteome</keyword>
<evidence type="ECO:0000256" key="1">
    <source>
        <dbReference type="ARBA" id="ARBA00008857"/>
    </source>
</evidence>
<dbReference type="InterPro" id="IPR011010">
    <property type="entry name" value="DNA_brk_join_enz"/>
</dbReference>
<dbReference type="Gene3D" id="1.10.443.10">
    <property type="entry name" value="Intergrase catalytic core"/>
    <property type="match status" value="1"/>
</dbReference>
<gene>
    <name evidence="6" type="ORF">ACFTOW_14900</name>
</gene>
<evidence type="ECO:0000256" key="4">
    <source>
        <dbReference type="ARBA" id="ARBA00023172"/>
    </source>
</evidence>
<dbReference type="PANTHER" id="PTHR30629">
    <property type="entry name" value="PROPHAGE INTEGRASE"/>
    <property type="match status" value="1"/>
</dbReference>
<evidence type="ECO:0000313" key="6">
    <source>
        <dbReference type="EMBL" id="MFD1510674.1"/>
    </source>
</evidence>
<evidence type="ECO:0000256" key="2">
    <source>
        <dbReference type="ARBA" id="ARBA00022908"/>
    </source>
</evidence>
<dbReference type="EMBL" id="JBHUDD010000138">
    <property type="protein sequence ID" value="MFD1510674.1"/>
    <property type="molecule type" value="Genomic_DNA"/>
</dbReference>
<evidence type="ECO:0000313" key="7">
    <source>
        <dbReference type="Proteomes" id="UP001597186"/>
    </source>
</evidence>
<dbReference type="InterPro" id="IPR002104">
    <property type="entry name" value="Integrase_catalytic"/>
</dbReference>
<comment type="caution">
    <text evidence="6">The sequence shown here is derived from an EMBL/GenBank/DDBJ whole genome shotgun (WGS) entry which is preliminary data.</text>
</comment>
<sequence>MPKLTKRTVDAIEPQATEFFIWEESIPGFGLRVMPSGRKSFVVQYRAGRRPRRMSLGPSTVLTCDQARTRAITIIAAVKNGEDPAADRAAKRNAATIKELAERFDKEHIAIRVKASTGKEYRRNLQRFILPALGQLTVTGVTRADVAKFHHDLRHIPYQANRCLEVVSKMFSLAEMWGLRPDGTNPLKHIRKYPEEKRERFLSAAELRRIGEVLREMEAEGIELPSAVLAARLLILTGCRLNEIMTLKWACVDLAERVLRLPDSKTGAKVVHLGQPAAELLRDAQRVDGNPWVIAGTLPGKPLSDLQPFWQRARARAGVKDVRIHDLRHTFASTAVASGQGLPMIGKLLGHTQVQTTARYAHLAAEPVRMAADAVAQSLQQSMGSSRASALVSD</sequence>
<dbReference type="InterPro" id="IPR050808">
    <property type="entry name" value="Phage_Integrase"/>
</dbReference>
<keyword evidence="4" id="KW-0233">DNA recombination</keyword>
<evidence type="ECO:0000259" key="5">
    <source>
        <dbReference type="PROSITE" id="PS51898"/>
    </source>
</evidence>
<dbReference type="CDD" id="cd00796">
    <property type="entry name" value="INT_Rci_Hp1_C"/>
    <property type="match status" value="1"/>
</dbReference>
<dbReference type="Gene3D" id="1.10.150.130">
    <property type="match status" value="1"/>
</dbReference>
<dbReference type="InterPro" id="IPR010998">
    <property type="entry name" value="Integrase_recombinase_N"/>
</dbReference>
<dbReference type="Gene3D" id="3.30.160.390">
    <property type="entry name" value="Integrase, DNA-binding domain"/>
    <property type="match status" value="1"/>
</dbReference>
<dbReference type="InterPro" id="IPR013762">
    <property type="entry name" value="Integrase-like_cat_sf"/>
</dbReference>
<dbReference type="InterPro" id="IPR038488">
    <property type="entry name" value="Integrase_DNA-bd_sf"/>
</dbReference>
<dbReference type="Proteomes" id="UP001597186">
    <property type="component" value="Unassembled WGS sequence"/>
</dbReference>
<dbReference type="PROSITE" id="PS51898">
    <property type="entry name" value="TYR_RECOMBINASE"/>
    <property type="match status" value="1"/>
</dbReference>
<proteinExistence type="inferred from homology"/>
<feature type="domain" description="Tyr recombinase" evidence="5">
    <location>
        <begin position="197"/>
        <end position="373"/>
    </location>
</feature>
<keyword evidence="3" id="KW-0238">DNA-binding</keyword>
<dbReference type="PANTHER" id="PTHR30629:SF2">
    <property type="entry name" value="PROPHAGE INTEGRASE INTS-RELATED"/>
    <property type="match status" value="1"/>
</dbReference>
<dbReference type="RefSeq" id="WP_379917075.1">
    <property type="nucleotide sequence ID" value="NZ_JBHUDD010000138.1"/>
</dbReference>
<dbReference type="Pfam" id="PF13356">
    <property type="entry name" value="Arm-DNA-bind_3"/>
    <property type="match status" value="1"/>
</dbReference>
<accession>A0ABW4EL81</accession>
<evidence type="ECO:0000256" key="3">
    <source>
        <dbReference type="ARBA" id="ARBA00023125"/>
    </source>
</evidence>
<dbReference type="Pfam" id="PF00589">
    <property type="entry name" value="Phage_integrase"/>
    <property type="match status" value="1"/>
</dbReference>
<reference evidence="7" key="1">
    <citation type="journal article" date="2019" name="Int. J. Syst. Evol. Microbiol.">
        <title>The Global Catalogue of Microorganisms (GCM) 10K type strain sequencing project: providing services to taxonomists for standard genome sequencing and annotation.</title>
        <authorList>
            <consortium name="The Broad Institute Genomics Platform"/>
            <consortium name="The Broad Institute Genome Sequencing Center for Infectious Disease"/>
            <person name="Wu L."/>
            <person name="Ma J."/>
        </authorList>
    </citation>
    <scope>NUCLEOTIDE SEQUENCE [LARGE SCALE GENOMIC DNA]</scope>
    <source>
        <strain evidence="7">CGMCC 1.12477</strain>
    </source>
</reference>
<name>A0ABW4EL81_9RHOB</name>
<protein>
    <submittedName>
        <fullName evidence="6">Tyrosine-type recombinase/integrase</fullName>
    </submittedName>
</protein>
<comment type="similarity">
    <text evidence="1">Belongs to the 'phage' integrase family.</text>
</comment>
<keyword evidence="2" id="KW-0229">DNA integration</keyword>
<dbReference type="SUPFAM" id="SSF56349">
    <property type="entry name" value="DNA breaking-rejoining enzymes"/>
    <property type="match status" value="1"/>
</dbReference>
<organism evidence="6 7">
    <name type="scientific">Lacimonas salitolerans</name>
    <dbReference type="NCBI Taxonomy" id="1323750"/>
    <lineage>
        <taxon>Bacteria</taxon>
        <taxon>Pseudomonadati</taxon>
        <taxon>Pseudomonadota</taxon>
        <taxon>Alphaproteobacteria</taxon>
        <taxon>Rhodobacterales</taxon>
        <taxon>Paracoccaceae</taxon>
        <taxon>Lacimonas</taxon>
    </lineage>
</organism>
<dbReference type="InterPro" id="IPR025166">
    <property type="entry name" value="Integrase_DNA_bind_dom"/>
</dbReference>